<proteinExistence type="predicted"/>
<evidence type="ECO:0000313" key="2">
    <source>
        <dbReference type="Proteomes" id="UP001231915"/>
    </source>
</evidence>
<dbReference type="InterPro" id="IPR056912">
    <property type="entry name" value="Phage_JBD30_tail_term-like"/>
</dbReference>
<reference evidence="1 2" key="1">
    <citation type="submission" date="2023-05" db="EMBL/GenBank/DDBJ databases">
        <title>Pseudoalteromonas ardens sp. nov., Pseudoalteromonas obscura sp. nov., and Pseudoalteromonas umbrosa sp. nov., isolated from the coral Montipora capitata.</title>
        <authorList>
            <person name="Thomas E.M."/>
            <person name="Smith E.M."/>
            <person name="Papke E."/>
            <person name="Shlafstein M.D."/>
            <person name="Oline D.K."/>
            <person name="Videau P."/>
            <person name="Saw J.H."/>
            <person name="Strangman W.K."/>
            <person name="Ushijima B."/>
        </authorList>
    </citation>
    <scope>NUCLEOTIDE SEQUENCE [LARGE SCALE GENOMIC DNA]</scope>
    <source>
        <strain evidence="1 2">P94</strain>
    </source>
</reference>
<dbReference type="Pfam" id="PF23840">
    <property type="entry name" value="Phage_tail_terminator"/>
    <property type="match status" value="1"/>
</dbReference>
<name>A0ABT7EUC2_9GAMM</name>
<dbReference type="Proteomes" id="UP001231915">
    <property type="component" value="Unassembled WGS sequence"/>
</dbReference>
<evidence type="ECO:0000313" key="1">
    <source>
        <dbReference type="EMBL" id="MDK2598661.1"/>
    </source>
</evidence>
<keyword evidence="2" id="KW-1185">Reference proteome</keyword>
<gene>
    <name evidence="1" type="ORF">QNM18_26765</name>
</gene>
<dbReference type="RefSeq" id="WP_284138920.1">
    <property type="nucleotide sequence ID" value="NZ_JASJUT010000021.1"/>
</dbReference>
<protein>
    <submittedName>
        <fullName evidence="1">Uncharacterized protein</fullName>
    </submittedName>
</protein>
<comment type="caution">
    <text evidence="1">The sequence shown here is derived from an EMBL/GenBank/DDBJ whole genome shotgun (WGS) entry which is preliminary data.</text>
</comment>
<accession>A0ABT7EUC2</accession>
<dbReference type="EMBL" id="JASJUT010000021">
    <property type="protein sequence ID" value="MDK2598661.1"/>
    <property type="molecule type" value="Genomic_DNA"/>
</dbReference>
<sequence>MFELTDNHLAASEPLKQALTRVKGVLHVQYLNELTELEHVQTTPTVFYLYMGDAISDKANAGASMQLKQTWLVVLADRLGDEANTGHILTSIIRALAGKKTQGIGPWQRVNTSIKPRYTQGFGFYPLAFTSQFKMRGNHP</sequence>
<organism evidence="1 2">
    <name type="scientific">Pseudoalteromonas obscura</name>
    <dbReference type="NCBI Taxonomy" id="3048491"/>
    <lineage>
        <taxon>Bacteria</taxon>
        <taxon>Pseudomonadati</taxon>
        <taxon>Pseudomonadota</taxon>
        <taxon>Gammaproteobacteria</taxon>
        <taxon>Alteromonadales</taxon>
        <taxon>Pseudoalteromonadaceae</taxon>
        <taxon>Pseudoalteromonas</taxon>
    </lineage>
</organism>